<comment type="similarity">
    <text evidence="1 7">Belongs to the mannitol dehydrogenase family.</text>
</comment>
<sequence>MKAVHFGAGNIGRGFIGALLADAKFDTVFVDVNQELIQELNEKNSYTVELAGTGEAETVTGVSGLHSQADEEKVVQAIVEADLITTAVGPHVLAMIAPLLAKGLLKKQGTANVIACENVIGGSHILKKHVWEALTEEEQHQVNQKIGFPNAAVDRIVPDQTNDDLLTVKVEPYYEWVVETKDIHGTRPDISGITYVDDLEPYIERKLFTVNTGHAATAYLGYQYGYKQVKEAISDDAIKEKVKGALSETGAVLIEKYGFERDQHHQYIEKIISRFENPDLLDEVTRVGRAPMRKLSKEDRLVKPASEFTALFNETPSHLVEVIAAALQYDVTSDQEAVQLQELVEKEGPVEAFREVAELEKDHLLVKAVQEQLQ</sequence>
<evidence type="ECO:0000259" key="9">
    <source>
        <dbReference type="Pfam" id="PF08125"/>
    </source>
</evidence>
<feature type="binding site" evidence="7">
    <location>
        <begin position="3"/>
        <end position="14"/>
    </location>
    <ligand>
        <name>NAD(+)</name>
        <dbReference type="ChEBI" id="CHEBI:57540"/>
    </ligand>
</feature>
<dbReference type="NCBIfam" id="NF002652">
    <property type="entry name" value="PRK02318.2-5"/>
    <property type="match status" value="1"/>
</dbReference>
<dbReference type="STRING" id="192814.GCA_900166575_00875"/>
<dbReference type="HAMAP" id="MF_00196">
    <property type="entry name" value="Mannitol_dehydrog"/>
    <property type="match status" value="1"/>
</dbReference>
<evidence type="ECO:0000256" key="3">
    <source>
        <dbReference type="ARBA" id="ARBA00016219"/>
    </source>
</evidence>
<keyword evidence="4 7" id="KW-0560">Oxidoreductase</keyword>
<accession>A0A4Z0H0H6</accession>
<organism evidence="10 11">
    <name type="scientific">Halobacillus salinus</name>
    <dbReference type="NCBI Taxonomy" id="192814"/>
    <lineage>
        <taxon>Bacteria</taxon>
        <taxon>Bacillati</taxon>
        <taxon>Bacillota</taxon>
        <taxon>Bacilli</taxon>
        <taxon>Bacillales</taxon>
        <taxon>Bacillaceae</taxon>
        <taxon>Halobacillus</taxon>
    </lineage>
</organism>
<dbReference type="PANTHER" id="PTHR30524:SF0">
    <property type="entry name" value="ALTRONATE OXIDOREDUCTASE-RELATED"/>
    <property type="match status" value="1"/>
</dbReference>
<dbReference type="NCBIfam" id="NF002649">
    <property type="entry name" value="PRK02318.2-1"/>
    <property type="match status" value="1"/>
</dbReference>
<evidence type="ECO:0000256" key="1">
    <source>
        <dbReference type="ARBA" id="ARBA00006541"/>
    </source>
</evidence>
<dbReference type="InterPro" id="IPR013328">
    <property type="entry name" value="6PGD_dom2"/>
</dbReference>
<dbReference type="InterPro" id="IPR036291">
    <property type="entry name" value="NAD(P)-bd_dom_sf"/>
</dbReference>
<dbReference type="InterPro" id="IPR008927">
    <property type="entry name" value="6-PGluconate_DH-like_C_sf"/>
</dbReference>
<dbReference type="Gene3D" id="1.10.1040.10">
    <property type="entry name" value="N-(1-d-carboxylethyl)-l-norvaline Dehydrogenase, domain 2"/>
    <property type="match status" value="1"/>
</dbReference>
<dbReference type="InterPro" id="IPR013118">
    <property type="entry name" value="Mannitol_DH_C"/>
</dbReference>
<dbReference type="RefSeq" id="WP_135326616.1">
    <property type="nucleotide sequence ID" value="NZ_SRJC01000001.1"/>
</dbReference>
<dbReference type="NCBIfam" id="NF002647">
    <property type="entry name" value="PRK02318.1-3"/>
    <property type="match status" value="1"/>
</dbReference>
<dbReference type="Pfam" id="PF08125">
    <property type="entry name" value="Mannitol_dh_C"/>
    <property type="match status" value="1"/>
</dbReference>
<dbReference type="SUPFAM" id="SSF48179">
    <property type="entry name" value="6-phosphogluconate dehydrogenase C-terminal domain-like"/>
    <property type="match status" value="1"/>
</dbReference>
<evidence type="ECO:0000313" key="10">
    <source>
        <dbReference type="EMBL" id="TGB03952.1"/>
    </source>
</evidence>
<protein>
    <recommendedName>
        <fullName evidence="3 7">Mannitol-1-phosphate 5-dehydrogenase</fullName>
        <ecNumber evidence="2 7">1.1.1.17</ecNumber>
    </recommendedName>
</protein>
<evidence type="ECO:0000256" key="7">
    <source>
        <dbReference type="HAMAP-Rule" id="MF_00196"/>
    </source>
</evidence>
<feature type="domain" description="Mannitol dehydrogenase N-terminal" evidence="8">
    <location>
        <begin position="1"/>
        <end position="191"/>
    </location>
</feature>
<dbReference type="Gene3D" id="3.40.50.720">
    <property type="entry name" value="NAD(P)-binding Rossmann-like Domain"/>
    <property type="match status" value="1"/>
</dbReference>
<dbReference type="GO" id="GO:0008926">
    <property type="term" value="F:mannitol-1-phosphate 5-dehydrogenase activity"/>
    <property type="evidence" value="ECO:0007669"/>
    <property type="project" value="UniProtKB-UniRule"/>
</dbReference>
<dbReference type="GO" id="GO:0005829">
    <property type="term" value="C:cytosol"/>
    <property type="evidence" value="ECO:0007669"/>
    <property type="project" value="TreeGrafter"/>
</dbReference>
<keyword evidence="11" id="KW-1185">Reference proteome</keyword>
<dbReference type="AlphaFoldDB" id="A0A4Z0H0H6"/>
<proteinExistence type="inferred from homology"/>
<dbReference type="EC" id="1.1.1.17" evidence="2 7"/>
<dbReference type="GO" id="GO:0019592">
    <property type="term" value="P:mannitol catabolic process"/>
    <property type="evidence" value="ECO:0007669"/>
    <property type="project" value="TreeGrafter"/>
</dbReference>
<comment type="catalytic activity">
    <reaction evidence="6 7">
        <text>D-mannitol 1-phosphate + NAD(+) = beta-D-fructose 6-phosphate + NADH + H(+)</text>
        <dbReference type="Rhea" id="RHEA:19661"/>
        <dbReference type="ChEBI" id="CHEBI:15378"/>
        <dbReference type="ChEBI" id="CHEBI:57540"/>
        <dbReference type="ChEBI" id="CHEBI:57634"/>
        <dbReference type="ChEBI" id="CHEBI:57945"/>
        <dbReference type="ChEBI" id="CHEBI:61381"/>
        <dbReference type="EC" id="1.1.1.17"/>
    </reaction>
</comment>
<evidence type="ECO:0000256" key="6">
    <source>
        <dbReference type="ARBA" id="ARBA00048615"/>
    </source>
</evidence>
<dbReference type="InterPro" id="IPR013131">
    <property type="entry name" value="Mannitol_DH_N"/>
</dbReference>
<dbReference type="InterPro" id="IPR023027">
    <property type="entry name" value="Mannitol_DH_CS"/>
</dbReference>
<dbReference type="Pfam" id="PF01232">
    <property type="entry name" value="Mannitol_dh"/>
    <property type="match status" value="1"/>
</dbReference>
<evidence type="ECO:0000259" key="8">
    <source>
        <dbReference type="Pfam" id="PF01232"/>
    </source>
</evidence>
<dbReference type="NCBIfam" id="NF002646">
    <property type="entry name" value="PRK02318.1-2"/>
    <property type="match status" value="1"/>
</dbReference>
<dbReference type="SUPFAM" id="SSF51735">
    <property type="entry name" value="NAD(P)-binding Rossmann-fold domains"/>
    <property type="match status" value="1"/>
</dbReference>
<evidence type="ECO:0000256" key="5">
    <source>
        <dbReference type="ARBA" id="ARBA00023027"/>
    </source>
</evidence>
<reference evidence="10 11" key="1">
    <citation type="journal article" date="2003" name="Int. J. Syst. Evol. Microbiol.">
        <title>Halobacillus salinus sp. nov., isolated from a salt lake on the coast of the East Sea in Korea.</title>
        <authorList>
            <person name="Yoon J.H."/>
            <person name="Kang K.H."/>
            <person name="Park Y.H."/>
        </authorList>
    </citation>
    <scope>NUCLEOTIDE SEQUENCE [LARGE SCALE GENOMIC DNA]</scope>
    <source>
        <strain evidence="10 11">HSL-3</strain>
    </source>
</reference>
<keyword evidence="5 7" id="KW-0520">NAD</keyword>
<evidence type="ECO:0000256" key="4">
    <source>
        <dbReference type="ARBA" id="ARBA00023002"/>
    </source>
</evidence>
<dbReference type="EMBL" id="SRJC01000001">
    <property type="protein sequence ID" value="TGB03952.1"/>
    <property type="molecule type" value="Genomic_DNA"/>
</dbReference>
<comment type="caution">
    <text evidence="10">The sequence shown here is derived from an EMBL/GenBank/DDBJ whole genome shotgun (WGS) entry which is preliminary data.</text>
</comment>
<evidence type="ECO:0000313" key="11">
    <source>
        <dbReference type="Proteomes" id="UP000297982"/>
    </source>
</evidence>
<dbReference type="PANTHER" id="PTHR30524">
    <property type="entry name" value="MANNITOL-1-PHOSPHATE 5-DEHYDROGENASE"/>
    <property type="match status" value="1"/>
</dbReference>
<feature type="domain" description="Mannitol dehydrogenase C-terminal" evidence="9">
    <location>
        <begin position="198"/>
        <end position="373"/>
    </location>
</feature>
<dbReference type="Proteomes" id="UP000297982">
    <property type="component" value="Unassembled WGS sequence"/>
</dbReference>
<dbReference type="PRINTS" id="PR00084">
    <property type="entry name" value="MTLDHDRGNASE"/>
</dbReference>
<dbReference type="PROSITE" id="PS00974">
    <property type="entry name" value="MANNITOL_DHGENASE"/>
    <property type="match status" value="1"/>
</dbReference>
<evidence type="ECO:0000256" key="2">
    <source>
        <dbReference type="ARBA" id="ARBA00012939"/>
    </source>
</evidence>
<name>A0A4Z0H0H6_9BACI</name>
<gene>
    <name evidence="7" type="primary">mtlD</name>
    <name evidence="10" type="ORF">E4663_02800</name>
</gene>
<dbReference type="InterPro" id="IPR023028">
    <property type="entry name" value="Mannitol_1_phos_5_DH"/>
</dbReference>
<dbReference type="InterPro" id="IPR000669">
    <property type="entry name" value="Mannitol_DH"/>
</dbReference>